<dbReference type="EMBL" id="AP010904">
    <property type="protein sequence ID" value="BAH75506.1"/>
    <property type="molecule type" value="Genomic_DNA"/>
</dbReference>
<keyword evidence="6" id="KW-1185">Reference proteome</keyword>
<evidence type="ECO:0000256" key="1">
    <source>
        <dbReference type="ARBA" id="ARBA00023015"/>
    </source>
</evidence>
<evidence type="ECO:0000256" key="2">
    <source>
        <dbReference type="ARBA" id="ARBA00023125"/>
    </source>
</evidence>
<proteinExistence type="predicted"/>
<dbReference type="SMART" id="SM00418">
    <property type="entry name" value="HTH_ARSR"/>
    <property type="match status" value="1"/>
</dbReference>
<dbReference type="GO" id="GO:0003700">
    <property type="term" value="F:DNA-binding transcription factor activity"/>
    <property type="evidence" value="ECO:0007669"/>
    <property type="project" value="InterPro"/>
</dbReference>
<dbReference type="Proteomes" id="UP000009071">
    <property type="component" value="Chromosome"/>
</dbReference>
<dbReference type="Gene3D" id="1.10.10.10">
    <property type="entry name" value="Winged helix-like DNA-binding domain superfamily/Winged helix DNA-binding domain"/>
    <property type="match status" value="1"/>
</dbReference>
<dbReference type="PANTHER" id="PTHR33154">
    <property type="entry name" value="TRANSCRIPTIONAL REGULATOR, ARSR FAMILY"/>
    <property type="match status" value="1"/>
</dbReference>
<dbReference type="InterPro" id="IPR011991">
    <property type="entry name" value="ArsR-like_HTH"/>
</dbReference>
<organism evidence="5 6">
    <name type="scientific">Solidesulfovibrio magneticus (strain ATCC 700980 / DSM 13731 / RS-1)</name>
    <name type="common">Desulfovibrio magneticus</name>
    <dbReference type="NCBI Taxonomy" id="573370"/>
    <lineage>
        <taxon>Bacteria</taxon>
        <taxon>Pseudomonadati</taxon>
        <taxon>Thermodesulfobacteriota</taxon>
        <taxon>Desulfovibrionia</taxon>
        <taxon>Desulfovibrionales</taxon>
        <taxon>Desulfovibrionaceae</taxon>
        <taxon>Solidesulfovibrio</taxon>
    </lineage>
</organism>
<reference evidence="5 6" key="1">
    <citation type="journal article" date="2009" name="Genome Res.">
        <title>Whole genome sequence of Desulfovibrio magneticus strain RS-1 revealed common gene clusters in magnetotactic bacteria.</title>
        <authorList>
            <person name="Nakazawa H."/>
            <person name="Arakaki A."/>
            <person name="Narita-Yamada S."/>
            <person name="Yashiro I."/>
            <person name="Jinno K."/>
            <person name="Aoki N."/>
            <person name="Tsuruyama A."/>
            <person name="Okamura Y."/>
            <person name="Tanikawa S."/>
            <person name="Fujita N."/>
            <person name="Takeyama H."/>
            <person name="Matsunaga T."/>
        </authorList>
    </citation>
    <scope>NUCLEOTIDE SEQUENCE [LARGE SCALE GENOMIC DNA]</scope>
    <source>
        <strain evidence="6">ATCC 700980 / DSM 13731 / RS-1</strain>
    </source>
</reference>
<keyword evidence="2" id="KW-0238">DNA-binding</keyword>
<dbReference type="PRINTS" id="PR00778">
    <property type="entry name" value="HTHARSR"/>
</dbReference>
<evidence type="ECO:0000256" key="3">
    <source>
        <dbReference type="ARBA" id="ARBA00023163"/>
    </source>
</evidence>
<dbReference type="Pfam" id="PF01022">
    <property type="entry name" value="HTH_5"/>
    <property type="match status" value="1"/>
</dbReference>
<dbReference type="PANTHER" id="PTHR33154:SF18">
    <property type="entry name" value="ARSENICAL RESISTANCE OPERON REPRESSOR"/>
    <property type="match status" value="1"/>
</dbReference>
<sequence length="123" mass="13679">MTRAESFRSPMTKPPADVARRAKVFKALGHPSRLLMVEALGRGALCVCELRDLVGSDVSTVSKHLSILKEAGIVADERRGTSVYYSLRLGCVTGFLSCVEHFFAQQIEEQIIYLKDLRQHSGR</sequence>
<dbReference type="InterPro" id="IPR001845">
    <property type="entry name" value="HTH_ArsR_DNA-bd_dom"/>
</dbReference>
<accession>C4XRG1</accession>
<dbReference type="InterPro" id="IPR051081">
    <property type="entry name" value="HTH_MetalResp_TranReg"/>
</dbReference>
<dbReference type="NCBIfam" id="NF033788">
    <property type="entry name" value="HTH_metalloreg"/>
    <property type="match status" value="1"/>
</dbReference>
<evidence type="ECO:0000313" key="5">
    <source>
        <dbReference type="EMBL" id="BAH75506.1"/>
    </source>
</evidence>
<dbReference type="PROSITE" id="PS50987">
    <property type="entry name" value="HTH_ARSR_2"/>
    <property type="match status" value="1"/>
</dbReference>
<dbReference type="eggNOG" id="COG0640">
    <property type="taxonomic scope" value="Bacteria"/>
</dbReference>
<dbReference type="AlphaFoldDB" id="C4XRG1"/>
<feature type="domain" description="HTH arsR-type" evidence="4">
    <location>
        <begin position="13"/>
        <end position="107"/>
    </location>
</feature>
<dbReference type="InterPro" id="IPR036388">
    <property type="entry name" value="WH-like_DNA-bd_sf"/>
</dbReference>
<evidence type="ECO:0000313" key="6">
    <source>
        <dbReference type="Proteomes" id="UP000009071"/>
    </source>
</evidence>
<keyword evidence="1" id="KW-0805">Transcription regulation</keyword>
<dbReference type="STRING" id="573370.DMR_20150"/>
<evidence type="ECO:0000259" key="4">
    <source>
        <dbReference type="PROSITE" id="PS50987"/>
    </source>
</evidence>
<dbReference type="KEGG" id="dma:DMR_20150"/>
<dbReference type="InterPro" id="IPR036390">
    <property type="entry name" value="WH_DNA-bd_sf"/>
</dbReference>
<dbReference type="SUPFAM" id="SSF46785">
    <property type="entry name" value="Winged helix' DNA-binding domain"/>
    <property type="match status" value="1"/>
</dbReference>
<dbReference type="HOGENOM" id="CLU_097806_3_3_7"/>
<name>C4XRG1_SOLM1</name>
<dbReference type="GO" id="GO:0003677">
    <property type="term" value="F:DNA binding"/>
    <property type="evidence" value="ECO:0007669"/>
    <property type="project" value="UniProtKB-KW"/>
</dbReference>
<keyword evidence="3" id="KW-0804">Transcription</keyword>
<gene>
    <name evidence="5" type="ordered locus">DMR_20150</name>
</gene>
<protein>
    <submittedName>
        <fullName evidence="5">ArsR family transcriptional regulator</fullName>
    </submittedName>
</protein>
<dbReference type="CDD" id="cd00090">
    <property type="entry name" value="HTH_ARSR"/>
    <property type="match status" value="1"/>
</dbReference>